<keyword evidence="2" id="KW-0677">Repeat</keyword>
<evidence type="ECO:0000313" key="4">
    <source>
        <dbReference type="EMBL" id="WKA02695.1"/>
    </source>
</evidence>
<evidence type="ECO:0008006" key="6">
    <source>
        <dbReference type="Google" id="ProtNLM"/>
    </source>
</evidence>
<dbReference type="NCBIfam" id="TIGR00756">
    <property type="entry name" value="PPR"/>
    <property type="match status" value="1"/>
</dbReference>
<accession>A0ABY9D555</accession>
<keyword evidence="5" id="KW-1185">Reference proteome</keyword>
<evidence type="ECO:0000256" key="1">
    <source>
        <dbReference type="ARBA" id="ARBA00007626"/>
    </source>
</evidence>
<reference evidence="4 5" key="1">
    <citation type="journal article" date="2023" name="Hortic Res">
        <title>The complete reference genome for grapevine (Vitis vinifera L.) genetics and breeding.</title>
        <authorList>
            <person name="Shi X."/>
            <person name="Cao S."/>
            <person name="Wang X."/>
            <person name="Huang S."/>
            <person name="Wang Y."/>
            <person name="Liu Z."/>
            <person name="Liu W."/>
            <person name="Leng X."/>
            <person name="Peng Y."/>
            <person name="Wang N."/>
            <person name="Wang Y."/>
            <person name="Ma Z."/>
            <person name="Xu X."/>
            <person name="Zhang F."/>
            <person name="Xue H."/>
            <person name="Zhong H."/>
            <person name="Wang Y."/>
            <person name="Zhang K."/>
            <person name="Velt A."/>
            <person name="Avia K."/>
            <person name="Holtgrawe D."/>
            <person name="Grimplet J."/>
            <person name="Matus J.T."/>
            <person name="Ware D."/>
            <person name="Wu X."/>
            <person name="Wang H."/>
            <person name="Liu C."/>
            <person name="Fang Y."/>
            <person name="Rustenholz C."/>
            <person name="Cheng Z."/>
            <person name="Xiao H."/>
            <person name="Zhou Y."/>
        </authorList>
    </citation>
    <scope>NUCLEOTIDE SEQUENCE [LARGE SCALE GENOMIC DNA]</scope>
    <source>
        <strain evidence="5">cv. Pinot noir / PN40024</strain>
        <tissue evidence="4">Leaf</tissue>
    </source>
</reference>
<dbReference type="InterPro" id="IPR011990">
    <property type="entry name" value="TPR-like_helical_dom_sf"/>
</dbReference>
<dbReference type="InterPro" id="IPR002885">
    <property type="entry name" value="PPR_rpt"/>
</dbReference>
<evidence type="ECO:0000256" key="2">
    <source>
        <dbReference type="ARBA" id="ARBA00022737"/>
    </source>
</evidence>
<dbReference type="PROSITE" id="PS51375">
    <property type="entry name" value="PPR"/>
    <property type="match status" value="1"/>
</dbReference>
<sequence length="50" mass="5527">MVEKGCVPNAFTYNMLIKGFCNVGNAREGIRVMEEMLDNGCLPNKATYAI</sequence>
<dbReference type="InterPro" id="IPR051114">
    <property type="entry name" value="Mito_RNA_Proc_CCM1"/>
</dbReference>
<organism evidence="4 5">
    <name type="scientific">Vitis vinifera</name>
    <name type="common">Grape</name>
    <dbReference type="NCBI Taxonomy" id="29760"/>
    <lineage>
        <taxon>Eukaryota</taxon>
        <taxon>Viridiplantae</taxon>
        <taxon>Streptophyta</taxon>
        <taxon>Embryophyta</taxon>
        <taxon>Tracheophyta</taxon>
        <taxon>Spermatophyta</taxon>
        <taxon>Magnoliopsida</taxon>
        <taxon>eudicotyledons</taxon>
        <taxon>Gunneridae</taxon>
        <taxon>Pentapetalae</taxon>
        <taxon>rosids</taxon>
        <taxon>Vitales</taxon>
        <taxon>Vitaceae</taxon>
        <taxon>Viteae</taxon>
        <taxon>Vitis</taxon>
    </lineage>
</organism>
<dbReference type="EMBL" id="CP126661">
    <property type="protein sequence ID" value="WKA02695.1"/>
    <property type="molecule type" value="Genomic_DNA"/>
</dbReference>
<evidence type="ECO:0000313" key="5">
    <source>
        <dbReference type="Proteomes" id="UP001227230"/>
    </source>
</evidence>
<gene>
    <name evidence="4" type="ORF">VitviT2T_020853</name>
</gene>
<proteinExistence type="inferred from homology"/>
<dbReference type="Pfam" id="PF13041">
    <property type="entry name" value="PPR_2"/>
    <property type="match status" value="1"/>
</dbReference>
<dbReference type="Gene3D" id="1.25.40.10">
    <property type="entry name" value="Tetratricopeptide repeat domain"/>
    <property type="match status" value="1"/>
</dbReference>
<dbReference type="PANTHER" id="PTHR47934:SF6">
    <property type="entry name" value="MITOCHONDRIAL GROUP I INTRON SPLICING FACTOR CCM1-RELATED"/>
    <property type="match status" value="1"/>
</dbReference>
<feature type="repeat" description="PPR" evidence="3">
    <location>
        <begin position="9"/>
        <end position="43"/>
    </location>
</feature>
<comment type="similarity">
    <text evidence="1">Belongs to the PPR family. P subfamily.</text>
</comment>
<dbReference type="Proteomes" id="UP001227230">
    <property type="component" value="Chromosome 14"/>
</dbReference>
<name>A0ABY9D555_VITVI</name>
<protein>
    <recommendedName>
        <fullName evidence="6">Pentatricopeptide repeat-containing protein</fullName>
    </recommendedName>
</protein>
<evidence type="ECO:0000256" key="3">
    <source>
        <dbReference type="PROSITE-ProRule" id="PRU00708"/>
    </source>
</evidence>
<dbReference type="PANTHER" id="PTHR47934">
    <property type="entry name" value="PENTATRICOPEPTIDE REPEAT-CONTAINING PROTEIN PET309, MITOCHONDRIAL"/>
    <property type="match status" value="1"/>
</dbReference>